<gene>
    <name evidence="1" type="ORF">ACFQ4L_10270</name>
</gene>
<organism evidence="1 2">
    <name type="scientific">Lapidilactobacillus mulanensis</name>
    <dbReference type="NCBI Taxonomy" id="2485999"/>
    <lineage>
        <taxon>Bacteria</taxon>
        <taxon>Bacillati</taxon>
        <taxon>Bacillota</taxon>
        <taxon>Bacilli</taxon>
        <taxon>Lactobacillales</taxon>
        <taxon>Lactobacillaceae</taxon>
        <taxon>Lapidilactobacillus</taxon>
    </lineage>
</organism>
<accession>A0ABW4DP89</accession>
<dbReference type="RefSeq" id="WP_164506550.1">
    <property type="nucleotide sequence ID" value="NZ_JBHTOF010000103.1"/>
</dbReference>
<protein>
    <submittedName>
        <fullName evidence="1">DUF2785 domain-containing protein</fullName>
    </submittedName>
</protein>
<dbReference type="InterPro" id="IPR021247">
    <property type="entry name" value="DUF2785"/>
</dbReference>
<sequence length="267" mass="30690">MDDTMIQLAQQEEDLVLTDAQIDWLLAHVGDLDGKIRDQTVYSLFGRGFFEGAASIEQQKRIIAVTTQENNLFKDIEQPQNDRVFLRSFTALLAALFLEKETTSKIMTPEQLDYWFTAANKYLRTEQDWRGYVPENGWAHAIAHGSDLLATVVAHPDYAEVDAALQTVRSVFARMQSPFLDDEEERLANILVSMFNAEKCSLPQLADFLNNLNTILWTGYDDDDLATYYRISAFEKFVRTIYFRLPAAAEITRPIIDDYFHKMGYDN</sequence>
<reference evidence="2" key="1">
    <citation type="journal article" date="2019" name="Int. J. Syst. Evol. Microbiol.">
        <title>The Global Catalogue of Microorganisms (GCM) 10K type strain sequencing project: providing services to taxonomists for standard genome sequencing and annotation.</title>
        <authorList>
            <consortium name="The Broad Institute Genomics Platform"/>
            <consortium name="The Broad Institute Genome Sequencing Center for Infectious Disease"/>
            <person name="Wu L."/>
            <person name="Ma J."/>
        </authorList>
    </citation>
    <scope>NUCLEOTIDE SEQUENCE [LARGE SCALE GENOMIC DNA]</scope>
    <source>
        <strain evidence="2">CCM 8951</strain>
    </source>
</reference>
<dbReference type="Proteomes" id="UP001597244">
    <property type="component" value="Unassembled WGS sequence"/>
</dbReference>
<proteinExistence type="predicted"/>
<evidence type="ECO:0000313" key="1">
    <source>
        <dbReference type="EMBL" id="MFD1466445.1"/>
    </source>
</evidence>
<name>A0ABW4DP89_9LACO</name>
<dbReference type="EMBL" id="JBHTOF010000103">
    <property type="protein sequence ID" value="MFD1466445.1"/>
    <property type="molecule type" value="Genomic_DNA"/>
</dbReference>
<evidence type="ECO:0000313" key="2">
    <source>
        <dbReference type="Proteomes" id="UP001597244"/>
    </source>
</evidence>
<keyword evidence="2" id="KW-1185">Reference proteome</keyword>
<dbReference type="Pfam" id="PF10978">
    <property type="entry name" value="DUF2785"/>
    <property type="match status" value="1"/>
</dbReference>
<comment type="caution">
    <text evidence="1">The sequence shown here is derived from an EMBL/GenBank/DDBJ whole genome shotgun (WGS) entry which is preliminary data.</text>
</comment>